<evidence type="ECO:0008006" key="4">
    <source>
        <dbReference type="Google" id="ProtNLM"/>
    </source>
</evidence>
<accession>A0A8J3AH45</accession>
<proteinExistence type="predicted"/>
<feature type="compositionally biased region" description="Low complexity" evidence="1">
    <location>
        <begin position="45"/>
        <end position="61"/>
    </location>
</feature>
<comment type="caution">
    <text evidence="2">The sequence shown here is derived from an EMBL/GenBank/DDBJ whole genome shotgun (WGS) entry which is preliminary data.</text>
</comment>
<keyword evidence="3" id="KW-1185">Reference proteome</keyword>
<feature type="region of interest" description="Disordered" evidence="1">
    <location>
        <begin position="204"/>
        <end position="261"/>
    </location>
</feature>
<evidence type="ECO:0000313" key="2">
    <source>
        <dbReference type="EMBL" id="GGI09056.1"/>
    </source>
</evidence>
<feature type="compositionally biased region" description="Basic and acidic residues" evidence="1">
    <location>
        <begin position="204"/>
        <end position="218"/>
    </location>
</feature>
<evidence type="ECO:0000313" key="3">
    <source>
        <dbReference type="Proteomes" id="UP000650511"/>
    </source>
</evidence>
<feature type="region of interest" description="Disordered" evidence="1">
    <location>
        <begin position="41"/>
        <end position="61"/>
    </location>
</feature>
<sequence length="261" mass="26915">MMVVVVLLAVVVAVQTVLVVGLLRSHAEILRRLHELGAGIDPDQPAGAPASSGAPTAAVAAPATPVDGRLADDVVGVGPDGEVLALRVREVRHDTVLVFLSSTCAGCKPYWPALEAPDVPGDTRVVVVTREEPDEDRDAIARLAPPGATVVMSDATWDAHDVPGSPYVVHVDGATGRVRGEGTAGTWPAVRRLLLQGAAGRDKAAADARRERDADRHLLAAGIEPGDPSLYRRAEQFAPGDEVTVGGAGAPAAGDDTGTRP</sequence>
<name>A0A8J3AH45_9ACTN</name>
<dbReference type="OrthoDB" id="5189869at2"/>
<protein>
    <recommendedName>
        <fullName evidence="4">Thioredoxin domain-containing protein</fullName>
    </recommendedName>
</protein>
<reference evidence="2" key="2">
    <citation type="submission" date="2020-09" db="EMBL/GenBank/DDBJ databases">
        <authorList>
            <person name="Sun Q."/>
            <person name="Zhou Y."/>
        </authorList>
    </citation>
    <scope>NUCLEOTIDE SEQUENCE</scope>
    <source>
        <strain evidence="2">CGMCC 1.14988</strain>
    </source>
</reference>
<reference evidence="2" key="1">
    <citation type="journal article" date="2014" name="Int. J. Syst. Evol. Microbiol.">
        <title>Complete genome sequence of Corynebacterium casei LMG S-19264T (=DSM 44701T), isolated from a smear-ripened cheese.</title>
        <authorList>
            <consortium name="US DOE Joint Genome Institute (JGI-PGF)"/>
            <person name="Walter F."/>
            <person name="Albersmeier A."/>
            <person name="Kalinowski J."/>
            <person name="Ruckert C."/>
        </authorList>
    </citation>
    <scope>NUCLEOTIDE SEQUENCE</scope>
    <source>
        <strain evidence="2">CGMCC 1.14988</strain>
    </source>
</reference>
<evidence type="ECO:0000256" key="1">
    <source>
        <dbReference type="SAM" id="MobiDB-lite"/>
    </source>
</evidence>
<dbReference type="EMBL" id="BMHA01000014">
    <property type="protein sequence ID" value="GGI09056.1"/>
    <property type="molecule type" value="Genomic_DNA"/>
</dbReference>
<gene>
    <name evidence="2" type="ORF">GCM10011354_32170</name>
</gene>
<dbReference type="RefSeq" id="WP_130650208.1">
    <property type="nucleotide sequence ID" value="NZ_BMHA01000014.1"/>
</dbReference>
<dbReference type="AlphaFoldDB" id="A0A8J3AH45"/>
<dbReference type="Proteomes" id="UP000650511">
    <property type="component" value="Unassembled WGS sequence"/>
</dbReference>
<organism evidence="2 3">
    <name type="scientific">Egicoccus halophilus</name>
    <dbReference type="NCBI Taxonomy" id="1670830"/>
    <lineage>
        <taxon>Bacteria</taxon>
        <taxon>Bacillati</taxon>
        <taxon>Actinomycetota</taxon>
        <taxon>Nitriliruptoria</taxon>
        <taxon>Egicoccales</taxon>
        <taxon>Egicoccaceae</taxon>
        <taxon>Egicoccus</taxon>
    </lineage>
</organism>